<evidence type="ECO:0000313" key="2">
    <source>
        <dbReference type="EMBL" id="CAH9111088.1"/>
    </source>
</evidence>
<dbReference type="Proteomes" id="UP001152523">
    <property type="component" value="Unassembled WGS sequence"/>
</dbReference>
<name>A0AAV0DZU4_9ASTE</name>
<sequence length="123" mass="13901">MGNEKRERAGNLDNIATPIVLLADNPSQQRDDPSGSKQTAARESHHSAGRAEQHGRPGRSGAQDDRKREHKSMGRHRPAGEWPESERLPVQREIPVGDSARTDTRRDWVHNNMRGRDRNGVRE</sequence>
<proteinExistence type="predicted"/>
<feature type="compositionally biased region" description="Basic residues" evidence="1">
    <location>
        <begin position="68"/>
        <end position="77"/>
    </location>
</feature>
<reference evidence="2" key="1">
    <citation type="submission" date="2022-07" db="EMBL/GenBank/DDBJ databases">
        <authorList>
            <person name="Macas J."/>
            <person name="Novak P."/>
            <person name="Neumann P."/>
        </authorList>
    </citation>
    <scope>NUCLEOTIDE SEQUENCE</scope>
</reference>
<protein>
    <submittedName>
        <fullName evidence="2">Uncharacterized protein</fullName>
    </submittedName>
</protein>
<feature type="compositionally biased region" description="Basic and acidic residues" evidence="1">
    <location>
        <begin position="1"/>
        <end position="10"/>
    </location>
</feature>
<organism evidence="2 3">
    <name type="scientific">Cuscuta epithymum</name>
    <dbReference type="NCBI Taxonomy" id="186058"/>
    <lineage>
        <taxon>Eukaryota</taxon>
        <taxon>Viridiplantae</taxon>
        <taxon>Streptophyta</taxon>
        <taxon>Embryophyta</taxon>
        <taxon>Tracheophyta</taxon>
        <taxon>Spermatophyta</taxon>
        <taxon>Magnoliopsida</taxon>
        <taxon>eudicotyledons</taxon>
        <taxon>Gunneridae</taxon>
        <taxon>Pentapetalae</taxon>
        <taxon>asterids</taxon>
        <taxon>lamiids</taxon>
        <taxon>Solanales</taxon>
        <taxon>Convolvulaceae</taxon>
        <taxon>Cuscuteae</taxon>
        <taxon>Cuscuta</taxon>
        <taxon>Cuscuta subgen. Cuscuta</taxon>
    </lineage>
</organism>
<feature type="compositionally biased region" description="Basic and acidic residues" evidence="1">
    <location>
        <begin position="29"/>
        <end position="55"/>
    </location>
</feature>
<evidence type="ECO:0000313" key="3">
    <source>
        <dbReference type="Proteomes" id="UP001152523"/>
    </source>
</evidence>
<gene>
    <name evidence="2" type="ORF">CEPIT_LOCUS19397</name>
</gene>
<feature type="region of interest" description="Disordered" evidence="1">
    <location>
        <begin position="1"/>
        <end position="123"/>
    </location>
</feature>
<evidence type="ECO:0000256" key="1">
    <source>
        <dbReference type="SAM" id="MobiDB-lite"/>
    </source>
</evidence>
<keyword evidence="3" id="KW-1185">Reference proteome</keyword>
<dbReference type="AlphaFoldDB" id="A0AAV0DZU4"/>
<comment type="caution">
    <text evidence="2">The sequence shown here is derived from an EMBL/GenBank/DDBJ whole genome shotgun (WGS) entry which is preliminary data.</text>
</comment>
<accession>A0AAV0DZU4</accession>
<feature type="compositionally biased region" description="Basic and acidic residues" evidence="1">
    <location>
        <begin position="100"/>
        <end position="123"/>
    </location>
</feature>
<dbReference type="EMBL" id="CAMAPF010000180">
    <property type="protein sequence ID" value="CAH9111088.1"/>
    <property type="molecule type" value="Genomic_DNA"/>
</dbReference>